<accession>A0A4U9IJ67</accession>
<name>A0A4U9IJ67_9ENTR</name>
<dbReference type="Proteomes" id="UP000310719">
    <property type="component" value="Chromosome"/>
</dbReference>
<evidence type="ECO:0008006" key="4">
    <source>
        <dbReference type="Google" id="ProtNLM"/>
    </source>
</evidence>
<feature type="region of interest" description="Disordered" evidence="1">
    <location>
        <begin position="1"/>
        <end position="24"/>
    </location>
</feature>
<dbReference type="EMBL" id="LR590464">
    <property type="protein sequence ID" value="VTP75659.1"/>
    <property type="molecule type" value="Genomic_DNA"/>
</dbReference>
<gene>
    <name evidence="2" type="ORF">NCTC13032_05665</name>
</gene>
<protein>
    <recommendedName>
        <fullName evidence="4">Filamentous hemagglutinin</fullName>
    </recommendedName>
</protein>
<dbReference type="AlphaFoldDB" id="A0A4U9IJ67"/>
<evidence type="ECO:0000256" key="1">
    <source>
        <dbReference type="SAM" id="MobiDB-lite"/>
    </source>
</evidence>
<evidence type="ECO:0000313" key="3">
    <source>
        <dbReference type="Proteomes" id="UP000310719"/>
    </source>
</evidence>
<proteinExistence type="predicted"/>
<sequence length="53" mass="5234">MWDGDNSLKQGQTNSIGSEVTGKGDVTLAAGNDLNARAAALSAGEALNVSAGE</sequence>
<feature type="compositionally biased region" description="Polar residues" evidence="1">
    <location>
        <begin position="7"/>
        <end position="18"/>
    </location>
</feature>
<reference evidence="2 3" key="1">
    <citation type="submission" date="2019-05" db="EMBL/GenBank/DDBJ databases">
        <authorList>
            <consortium name="Pathogen Informatics"/>
        </authorList>
    </citation>
    <scope>NUCLEOTIDE SEQUENCE [LARGE SCALE GENOMIC DNA]</scope>
    <source>
        <strain evidence="2 3">NCTC13032</strain>
    </source>
</reference>
<organism evidence="2 3">
    <name type="scientific">Leclercia adecarboxylata</name>
    <dbReference type="NCBI Taxonomy" id="83655"/>
    <lineage>
        <taxon>Bacteria</taxon>
        <taxon>Pseudomonadati</taxon>
        <taxon>Pseudomonadota</taxon>
        <taxon>Gammaproteobacteria</taxon>
        <taxon>Enterobacterales</taxon>
        <taxon>Enterobacteriaceae</taxon>
        <taxon>Leclercia</taxon>
    </lineage>
</organism>
<evidence type="ECO:0000313" key="2">
    <source>
        <dbReference type="EMBL" id="VTP75659.1"/>
    </source>
</evidence>